<dbReference type="Gene3D" id="1.20.1640.10">
    <property type="entry name" value="Multidrug efflux transporter AcrB transmembrane domain"/>
    <property type="match status" value="1"/>
</dbReference>
<keyword evidence="7 8" id="KW-0472">Membrane</keyword>
<dbReference type="SUPFAM" id="SSF82866">
    <property type="entry name" value="Multidrug efflux transporter AcrB transmembrane domain"/>
    <property type="match status" value="1"/>
</dbReference>
<sequence>MNNKIKEFFKLNNWKRITLTILIFIASLASIVFGGVFLSTKGLKNSIEYGSGIQTVVKAQKQGNATINDETNKIADSIHNRISSNQFSGISVIPNENGIITINQSGIFTDALKEIYSKNIIDKPLITITDIDGKILFRDGLFNINENFDNIDPYRFTPPFESQSAKADLTSNDDNYITLEYKNSESQLEFNKALQYIQSKNDPKILIWKNLDKLYELTKRYSADWEASGNNLYNFVHVGNKTTQEITDPETNSKVTKPSVLKSADFDAEQFLIGVEQISYFSQYSSFKFKLLNNDYNYAMSIKDDINYSLSDYKLELVSSSYIDNDNLNLAIIGFVTSLVLTITLVSALMIVNYGILGAISTISIALYTTLVLMMFILLRGDYSPLLSLSIITGIIYVSNIHIQTFQKIKNNLYSGDSVKKAFRNANCDTLQHCVDSNIIILIVSFILFYFGTSNIREFSIPLIITIVAGLITSILIVRITSSLLVSTGFFDNKRKYFGINLSKANAKLMNDKIIGFDFVKTFKISSVIFAIILVISVIVILSVSLIKHEFFLAFNTTSEFISGSTLIIQSNVVTQNYISYETAQKINEFILNNSELPKVQDSLIMLSEKESLSYLIKINFENQFDITNLTNELKNNFGILKLDYFTTNNTFNVNIIRDTFISFGIILVFIIFYTLVRTNWANLLSLLISITLIILFTISLVNLLHIQINTQVLLLLSTIFILSLITIFNNLINTNEIRNHLFTNKKVLTQKDLRELYNKSVVAFMKQNIKLIFVEFIAIIIMFIVSFMGTISYWIPLVFLISIILINAIILFILPGLLYFFNNIREKGIQRRINRRFWAINNPEEQTFNGVNDYTH</sequence>
<evidence type="ECO:0000313" key="10">
    <source>
        <dbReference type="Proteomes" id="UP000317512"/>
    </source>
</evidence>
<evidence type="ECO:0008006" key="11">
    <source>
        <dbReference type="Google" id="ProtNLM"/>
    </source>
</evidence>
<dbReference type="PANTHER" id="PTHR30081:SF1">
    <property type="entry name" value="PROTEIN TRANSLOCASE SUBUNIT SECD"/>
    <property type="match status" value="1"/>
</dbReference>
<feature type="transmembrane region" description="Helical" evidence="8">
    <location>
        <begin position="463"/>
        <end position="486"/>
    </location>
</feature>
<evidence type="ECO:0000313" key="9">
    <source>
        <dbReference type="EMBL" id="QDY88153.1"/>
    </source>
</evidence>
<feature type="transmembrane region" description="Helical" evidence="8">
    <location>
        <begin position="430"/>
        <end position="451"/>
    </location>
</feature>
<name>A0A5B8JG23_9MOLU</name>
<feature type="transmembrane region" description="Helical" evidence="8">
    <location>
        <begin position="385"/>
        <end position="403"/>
    </location>
</feature>
<feature type="transmembrane region" description="Helical" evidence="8">
    <location>
        <begin position="528"/>
        <end position="547"/>
    </location>
</feature>
<accession>A0A5B8JG23</accession>
<gene>
    <name evidence="9" type="ORF">FOY43_00530</name>
</gene>
<keyword evidence="3 8" id="KW-0812">Transmembrane</keyword>
<keyword evidence="6" id="KW-0811">Translocation</keyword>
<dbReference type="GO" id="GO:0005886">
    <property type="term" value="C:plasma membrane"/>
    <property type="evidence" value="ECO:0007669"/>
    <property type="project" value="TreeGrafter"/>
</dbReference>
<dbReference type="Proteomes" id="UP000317512">
    <property type="component" value="Chromosome"/>
</dbReference>
<evidence type="ECO:0000256" key="7">
    <source>
        <dbReference type="ARBA" id="ARBA00023136"/>
    </source>
</evidence>
<feature type="transmembrane region" description="Helical" evidence="8">
    <location>
        <begin position="798"/>
        <end position="822"/>
    </location>
</feature>
<reference evidence="10" key="1">
    <citation type="submission" date="2019-07" db="EMBL/GenBank/DDBJ databases">
        <title>Complete genome sequences of three Mycoplasma sp. 1220 strains.</title>
        <authorList>
            <person name="Grozner D."/>
            <person name="Forro B."/>
            <person name="Kovacs A.B."/>
            <person name="Marton S."/>
            <person name="Banyai K."/>
            <person name="Kreizinger Z."/>
            <person name="Sulyok K.M."/>
            <person name="Gyuranecz M."/>
        </authorList>
    </citation>
    <scope>NUCLEOTIDE SEQUENCE [LARGE SCALE GENOMIC DNA]</scope>
    <source>
        <strain evidence="10">MYCAV93</strain>
    </source>
</reference>
<dbReference type="InterPro" id="IPR022813">
    <property type="entry name" value="SecD/SecF_arch_bac"/>
</dbReference>
<dbReference type="GO" id="GO:0015031">
    <property type="term" value="P:protein transport"/>
    <property type="evidence" value="ECO:0007669"/>
    <property type="project" value="UniProtKB-KW"/>
</dbReference>
<feature type="transmembrane region" description="Helical" evidence="8">
    <location>
        <begin position="713"/>
        <end position="733"/>
    </location>
</feature>
<proteinExistence type="predicted"/>
<evidence type="ECO:0000256" key="4">
    <source>
        <dbReference type="ARBA" id="ARBA00022927"/>
    </source>
</evidence>
<dbReference type="PANTHER" id="PTHR30081">
    <property type="entry name" value="PROTEIN-EXPORT MEMBRANE PROTEIN SEC"/>
    <property type="match status" value="1"/>
</dbReference>
<evidence type="ECO:0000256" key="2">
    <source>
        <dbReference type="ARBA" id="ARBA00022475"/>
    </source>
</evidence>
<protein>
    <recommendedName>
        <fullName evidence="11">Bifunctional preprotein translocase subunit SecD/SecF</fullName>
    </recommendedName>
</protein>
<feature type="transmembrane region" description="Helical" evidence="8">
    <location>
        <begin position="656"/>
        <end position="677"/>
    </location>
</feature>
<organism evidence="9 10">
    <name type="scientific">Mycoplasma anserisalpingitidis</name>
    <dbReference type="NCBI Taxonomy" id="519450"/>
    <lineage>
        <taxon>Bacteria</taxon>
        <taxon>Bacillati</taxon>
        <taxon>Mycoplasmatota</taxon>
        <taxon>Mollicutes</taxon>
        <taxon>Mycoplasmataceae</taxon>
        <taxon>Mycoplasma</taxon>
    </lineage>
</organism>
<keyword evidence="5 8" id="KW-1133">Transmembrane helix</keyword>
<evidence type="ECO:0000256" key="1">
    <source>
        <dbReference type="ARBA" id="ARBA00022448"/>
    </source>
</evidence>
<dbReference type="AlphaFoldDB" id="A0A5B8JG23"/>
<dbReference type="OrthoDB" id="9805019at2"/>
<dbReference type="RefSeq" id="WP_146308552.1">
    <property type="nucleotide sequence ID" value="NZ_CP041663.1"/>
</dbReference>
<feature type="transmembrane region" description="Helical" evidence="8">
    <location>
        <begin position="772"/>
        <end position="792"/>
    </location>
</feature>
<evidence type="ECO:0000256" key="6">
    <source>
        <dbReference type="ARBA" id="ARBA00023010"/>
    </source>
</evidence>
<evidence type="ECO:0000256" key="5">
    <source>
        <dbReference type="ARBA" id="ARBA00022989"/>
    </source>
</evidence>
<feature type="transmembrane region" description="Helical" evidence="8">
    <location>
        <begin position="328"/>
        <end position="349"/>
    </location>
</feature>
<dbReference type="EMBL" id="CP041663">
    <property type="protein sequence ID" value="QDY88153.1"/>
    <property type="molecule type" value="Genomic_DNA"/>
</dbReference>
<evidence type="ECO:0000256" key="8">
    <source>
        <dbReference type="SAM" id="Phobius"/>
    </source>
</evidence>
<dbReference type="NCBIfam" id="NF046001">
    <property type="entry name" value="SecDF_plasm"/>
    <property type="match status" value="1"/>
</dbReference>
<keyword evidence="4" id="KW-0653">Protein transport</keyword>
<keyword evidence="2" id="KW-1003">Cell membrane</keyword>
<feature type="transmembrane region" description="Helical" evidence="8">
    <location>
        <begin position="684"/>
        <end position="707"/>
    </location>
</feature>
<evidence type="ECO:0000256" key="3">
    <source>
        <dbReference type="ARBA" id="ARBA00022692"/>
    </source>
</evidence>
<feature type="transmembrane region" description="Helical" evidence="8">
    <location>
        <begin position="356"/>
        <end position="379"/>
    </location>
</feature>
<keyword evidence="1" id="KW-0813">Transport</keyword>